<evidence type="ECO:0000313" key="10">
    <source>
        <dbReference type="Proteomes" id="UP000192656"/>
    </source>
</evidence>
<feature type="transmembrane region" description="Helical" evidence="8">
    <location>
        <begin position="113"/>
        <end position="134"/>
    </location>
</feature>
<keyword evidence="5 8" id="KW-1133">Transmembrane helix</keyword>
<evidence type="ECO:0000256" key="5">
    <source>
        <dbReference type="ARBA" id="ARBA00022989"/>
    </source>
</evidence>
<feature type="region of interest" description="Disordered" evidence="7">
    <location>
        <begin position="14"/>
        <end position="37"/>
    </location>
</feature>
<feature type="transmembrane region" description="Helical" evidence="8">
    <location>
        <begin position="53"/>
        <end position="74"/>
    </location>
</feature>
<feature type="transmembrane region" description="Helical" evidence="8">
    <location>
        <begin position="140"/>
        <end position="157"/>
    </location>
</feature>
<keyword evidence="3" id="KW-1003">Cell membrane</keyword>
<evidence type="ECO:0000256" key="2">
    <source>
        <dbReference type="ARBA" id="ARBA00022448"/>
    </source>
</evidence>
<protein>
    <submittedName>
        <fullName evidence="9">Sugar phosphate permease</fullName>
    </submittedName>
</protein>
<evidence type="ECO:0000256" key="3">
    <source>
        <dbReference type="ARBA" id="ARBA00022475"/>
    </source>
</evidence>
<organism evidence="9 10">
    <name type="scientific">Fulvimarina manganoxydans</name>
    <dbReference type="NCBI Taxonomy" id="937218"/>
    <lineage>
        <taxon>Bacteria</taxon>
        <taxon>Pseudomonadati</taxon>
        <taxon>Pseudomonadota</taxon>
        <taxon>Alphaproteobacteria</taxon>
        <taxon>Hyphomicrobiales</taxon>
        <taxon>Aurantimonadaceae</taxon>
        <taxon>Fulvimarina</taxon>
    </lineage>
</organism>
<dbReference type="PANTHER" id="PTHR23513">
    <property type="entry name" value="INTEGRAL MEMBRANE EFFLUX PROTEIN-RELATED"/>
    <property type="match status" value="1"/>
</dbReference>
<evidence type="ECO:0000256" key="1">
    <source>
        <dbReference type="ARBA" id="ARBA00004651"/>
    </source>
</evidence>
<dbReference type="GO" id="GO:0005886">
    <property type="term" value="C:plasma membrane"/>
    <property type="evidence" value="ECO:0007669"/>
    <property type="project" value="UniProtKB-SubCell"/>
</dbReference>
<dbReference type="PANTHER" id="PTHR23513:SF9">
    <property type="entry name" value="ENTEROBACTIN EXPORTER ENTS"/>
    <property type="match status" value="1"/>
</dbReference>
<feature type="transmembrane region" description="Helical" evidence="8">
    <location>
        <begin position="291"/>
        <end position="310"/>
    </location>
</feature>
<dbReference type="STRING" id="937218.SAMN06297251_1255"/>
<dbReference type="Gene3D" id="1.20.1250.20">
    <property type="entry name" value="MFS general substrate transporter like domains"/>
    <property type="match status" value="1"/>
</dbReference>
<dbReference type="Proteomes" id="UP000192656">
    <property type="component" value="Unassembled WGS sequence"/>
</dbReference>
<feature type="transmembrane region" description="Helical" evidence="8">
    <location>
        <begin position="317"/>
        <end position="336"/>
    </location>
</feature>
<dbReference type="CDD" id="cd06173">
    <property type="entry name" value="MFS_MefA_like"/>
    <property type="match status" value="1"/>
</dbReference>
<dbReference type="OrthoDB" id="7283966at2"/>
<reference evidence="9 10" key="1">
    <citation type="submission" date="2017-04" db="EMBL/GenBank/DDBJ databases">
        <authorList>
            <person name="Afonso C.L."/>
            <person name="Miller P.J."/>
            <person name="Scott M.A."/>
            <person name="Spackman E."/>
            <person name="Goraichik I."/>
            <person name="Dimitrov K.M."/>
            <person name="Suarez D.L."/>
            <person name="Swayne D.E."/>
        </authorList>
    </citation>
    <scope>NUCLEOTIDE SEQUENCE [LARGE SCALE GENOMIC DNA]</scope>
    <source>
        <strain evidence="9 10">CGMCC 1.10972</strain>
    </source>
</reference>
<dbReference type="EMBL" id="FWXR01000025">
    <property type="protein sequence ID" value="SMD08586.1"/>
    <property type="molecule type" value="Genomic_DNA"/>
</dbReference>
<proteinExistence type="predicted"/>
<feature type="transmembrane region" description="Helical" evidence="8">
    <location>
        <begin position="86"/>
        <end position="106"/>
    </location>
</feature>
<feature type="transmembrane region" description="Helical" evidence="8">
    <location>
        <begin position="342"/>
        <end position="361"/>
    </location>
</feature>
<keyword evidence="6 8" id="KW-0472">Membrane</keyword>
<keyword evidence="2" id="KW-0813">Transport</keyword>
<feature type="compositionally biased region" description="Polar residues" evidence="7">
    <location>
        <begin position="14"/>
        <end position="26"/>
    </location>
</feature>
<comment type="subcellular location">
    <subcellularLocation>
        <location evidence="1">Cell membrane</location>
        <topology evidence="1">Multi-pass membrane protein</topology>
    </subcellularLocation>
</comment>
<feature type="transmembrane region" description="Helical" evidence="8">
    <location>
        <begin position="178"/>
        <end position="199"/>
    </location>
</feature>
<gene>
    <name evidence="9" type="ORF">SAMN06297251_1255</name>
</gene>
<evidence type="ECO:0000256" key="6">
    <source>
        <dbReference type="ARBA" id="ARBA00023136"/>
    </source>
</evidence>
<feature type="transmembrane region" description="Helical" evidence="8">
    <location>
        <begin position="401"/>
        <end position="427"/>
    </location>
</feature>
<keyword evidence="10" id="KW-1185">Reference proteome</keyword>
<dbReference type="SUPFAM" id="SSF103473">
    <property type="entry name" value="MFS general substrate transporter"/>
    <property type="match status" value="1"/>
</dbReference>
<evidence type="ECO:0000256" key="8">
    <source>
        <dbReference type="SAM" id="Phobius"/>
    </source>
</evidence>
<evidence type="ECO:0000256" key="4">
    <source>
        <dbReference type="ARBA" id="ARBA00022692"/>
    </source>
</evidence>
<keyword evidence="4 8" id="KW-0812">Transmembrane</keyword>
<dbReference type="Pfam" id="PF05977">
    <property type="entry name" value="MFS_3"/>
    <property type="match status" value="1"/>
</dbReference>
<dbReference type="InterPro" id="IPR010290">
    <property type="entry name" value="TM_effector"/>
</dbReference>
<name>A0A1W2EGW8_9HYPH</name>
<dbReference type="AlphaFoldDB" id="A0A1W2EGW8"/>
<evidence type="ECO:0000256" key="7">
    <source>
        <dbReference type="SAM" id="MobiDB-lite"/>
    </source>
</evidence>
<dbReference type="InterPro" id="IPR036259">
    <property type="entry name" value="MFS_trans_sf"/>
</dbReference>
<feature type="transmembrane region" description="Helical" evidence="8">
    <location>
        <begin position="205"/>
        <end position="225"/>
    </location>
</feature>
<sequence>MAKYPASGLLKKATSLTDAASGSTGSKPAPQVGPEPDDDRFAAFRNPRFLRYWLARFFATFATQIVIVAVGWQIYDLTRDPLDLGLVGLCQFMPSLLLVLVTGVAADRYSRRWIMGVSTLIEASGSLGLLLLTWHGLASPLPVFAILIAFGVARAFFGPASQSLVVNLVTRQELANAIAWNSSSWQIAAIVGPVAGGLLYGLSALAAYGAGVLLFLAATVLVLSIRAPAQRTSREPASLETVVAGFRYIWREKVVLGAISLDLFAVLLGGAVALMPVYARDVLAVGPWGLGLLRAAPGIGAVATAIYLAAHPIRNHAGALMFGFVALFGAFTVVFGLSSAPWLSIVALILMGASDMISVYIRETLLQLWTPDEVRGRVNAVNMVFVGASNELGEFRAGTMAAIIGAVPAVVIGGCATIGIAGLWAYLFPDLRKAKHLAARD</sequence>
<accession>A0A1W2EGW8</accession>
<feature type="transmembrane region" description="Helical" evidence="8">
    <location>
        <begin position="254"/>
        <end position="279"/>
    </location>
</feature>
<evidence type="ECO:0000313" key="9">
    <source>
        <dbReference type="EMBL" id="SMD08586.1"/>
    </source>
</evidence>